<dbReference type="Proteomes" id="UP001242811">
    <property type="component" value="Unassembled WGS sequence"/>
</dbReference>
<evidence type="ECO:0000313" key="3">
    <source>
        <dbReference type="Proteomes" id="UP001242811"/>
    </source>
</evidence>
<reference evidence="2 3" key="1">
    <citation type="submission" date="2023-07" db="EMBL/GenBank/DDBJ databases">
        <title>Genomic Encyclopedia of Type Strains, Phase IV (KMG-IV): sequencing the most valuable type-strain genomes for metagenomic binning, comparative biology and taxonomic classification.</title>
        <authorList>
            <person name="Goeker M."/>
        </authorList>
    </citation>
    <scope>NUCLEOTIDE SEQUENCE [LARGE SCALE GENOMIC DNA]</scope>
    <source>
        <strain evidence="2 3">DSM 14914</strain>
    </source>
</reference>
<gene>
    <name evidence="2" type="ORF">QOZ95_002528</name>
</gene>
<protein>
    <submittedName>
        <fullName evidence="2">Catechol-2,3-dioxygenase</fullName>
    </submittedName>
</protein>
<dbReference type="InterPro" id="IPR004360">
    <property type="entry name" value="Glyas_Fos-R_dOase_dom"/>
</dbReference>
<dbReference type="InterPro" id="IPR037523">
    <property type="entry name" value="VOC_core"/>
</dbReference>
<proteinExistence type="predicted"/>
<sequence length="227" mass="25895">MNELKLREVLLGTHSFEALKAFYGSLLDMEIVEESPLRLSFRVGESVLAFQESPHMKNEFYHVAFMIPTNKFIEAKQWLINRGIPLVSRSGEDEFFFEHWNATAMYFYDPDHNLVEFIAHHTLDNAAVEAFEPDSLLRISEIGLPVDNVPEVSRKITEMFQLESWGGAGQQFTPLGEVEGLFIVVDKQRPWFPDDRIPTLSSISILFEGPCSAGLSLHNGLYELRSN</sequence>
<feature type="domain" description="VOC" evidence="1">
    <location>
        <begin position="5"/>
        <end position="120"/>
    </location>
</feature>
<organism evidence="2 3">
    <name type="scientific">Paenibacillus brasilensis</name>
    <dbReference type="NCBI Taxonomy" id="128574"/>
    <lineage>
        <taxon>Bacteria</taxon>
        <taxon>Bacillati</taxon>
        <taxon>Bacillota</taxon>
        <taxon>Bacilli</taxon>
        <taxon>Bacillales</taxon>
        <taxon>Paenibacillaceae</taxon>
        <taxon>Paenibacillus</taxon>
    </lineage>
</organism>
<accession>A0ABU0L0J1</accession>
<evidence type="ECO:0000259" key="1">
    <source>
        <dbReference type="PROSITE" id="PS51819"/>
    </source>
</evidence>
<dbReference type="Pfam" id="PF00903">
    <property type="entry name" value="Glyoxalase"/>
    <property type="match status" value="1"/>
</dbReference>
<comment type="caution">
    <text evidence="2">The sequence shown here is derived from an EMBL/GenBank/DDBJ whole genome shotgun (WGS) entry which is preliminary data.</text>
</comment>
<dbReference type="RefSeq" id="WP_244315765.1">
    <property type="nucleotide sequence ID" value="NZ_CP045298.1"/>
</dbReference>
<dbReference type="Gene3D" id="3.10.180.10">
    <property type="entry name" value="2,3-Dihydroxybiphenyl 1,2-Dioxygenase, domain 1"/>
    <property type="match status" value="1"/>
</dbReference>
<keyword evidence="3" id="KW-1185">Reference proteome</keyword>
<evidence type="ECO:0000313" key="2">
    <source>
        <dbReference type="EMBL" id="MDQ0494365.1"/>
    </source>
</evidence>
<dbReference type="PROSITE" id="PS51819">
    <property type="entry name" value="VOC"/>
    <property type="match status" value="1"/>
</dbReference>
<dbReference type="InterPro" id="IPR029068">
    <property type="entry name" value="Glyas_Bleomycin-R_OHBP_Dase"/>
</dbReference>
<dbReference type="EMBL" id="JAUSWA010000013">
    <property type="protein sequence ID" value="MDQ0494365.1"/>
    <property type="molecule type" value="Genomic_DNA"/>
</dbReference>
<dbReference type="SUPFAM" id="SSF54593">
    <property type="entry name" value="Glyoxalase/Bleomycin resistance protein/Dihydroxybiphenyl dioxygenase"/>
    <property type="match status" value="1"/>
</dbReference>
<name>A0ABU0L0J1_9BACL</name>